<reference evidence="6" key="1">
    <citation type="journal article" date="2010" name="ISME J.">
        <title>Metagenome of the Mediterranean deep chlorophyll maximum studied by direct and fosmid library 454 pyrosequencing.</title>
        <authorList>
            <person name="Ghai R."/>
            <person name="Martin-Cuadrado A.B."/>
            <person name="Molto A.G."/>
            <person name="Heredia I.G."/>
            <person name="Cabrera R."/>
            <person name="Martin J."/>
            <person name="Verdu M."/>
            <person name="Deschamps P."/>
            <person name="Moreira D."/>
            <person name="Lopez-Garcia P."/>
            <person name="Mira A."/>
            <person name="Rodriguez-Valera F."/>
        </authorList>
    </citation>
    <scope>NUCLEOTIDE SEQUENCE</scope>
</reference>
<dbReference type="InterPro" id="IPR036291">
    <property type="entry name" value="NAD(P)-bd_dom_sf"/>
</dbReference>
<dbReference type="SUPFAM" id="SSF52283">
    <property type="entry name" value="Formate/glycerate dehydrogenase catalytic domain-like"/>
    <property type="match status" value="1"/>
</dbReference>
<evidence type="ECO:0000256" key="1">
    <source>
        <dbReference type="ARBA" id="ARBA00005854"/>
    </source>
</evidence>
<accession>D6PE63</accession>
<dbReference type="Gene3D" id="3.40.50.720">
    <property type="entry name" value="NAD(P)-binding Rossmann-like Domain"/>
    <property type="match status" value="2"/>
</dbReference>
<dbReference type="InterPro" id="IPR006140">
    <property type="entry name" value="D-isomer_DH_NAD-bd"/>
</dbReference>
<dbReference type="Pfam" id="PF02826">
    <property type="entry name" value="2-Hacid_dh_C"/>
    <property type="match status" value="1"/>
</dbReference>
<evidence type="ECO:0000313" key="6">
    <source>
        <dbReference type="EMBL" id="ADD94014.1"/>
    </source>
</evidence>
<dbReference type="PANTHER" id="PTHR42789">
    <property type="entry name" value="D-ISOMER SPECIFIC 2-HYDROXYACID DEHYDROGENASE FAMILY PROTEIN (AFU_ORTHOLOGUE AFUA_6G10090)"/>
    <property type="match status" value="1"/>
</dbReference>
<name>D6PE63_9BACT</name>
<dbReference type="AlphaFoldDB" id="D6PE63"/>
<keyword evidence="2" id="KW-0560">Oxidoreductase</keyword>
<evidence type="ECO:0000256" key="2">
    <source>
        <dbReference type="ARBA" id="ARBA00023002"/>
    </source>
</evidence>
<dbReference type="EMBL" id="GU943010">
    <property type="protein sequence ID" value="ADD94014.1"/>
    <property type="molecule type" value="Genomic_DNA"/>
</dbReference>
<protein>
    <submittedName>
        <fullName evidence="6">Uncharacterized protein</fullName>
    </submittedName>
</protein>
<evidence type="ECO:0000259" key="5">
    <source>
        <dbReference type="Pfam" id="PF02826"/>
    </source>
</evidence>
<dbReference type="FunFam" id="3.40.50.720:FF:000203">
    <property type="entry name" value="D-3-phosphoglycerate dehydrogenase (SerA)"/>
    <property type="match status" value="1"/>
</dbReference>
<evidence type="ECO:0000256" key="3">
    <source>
        <dbReference type="ARBA" id="ARBA00023027"/>
    </source>
</evidence>
<feature type="domain" description="D-isomer specific 2-hydroxyacid dehydrogenase NAD-binding" evidence="5">
    <location>
        <begin position="298"/>
        <end position="471"/>
    </location>
</feature>
<evidence type="ECO:0000259" key="4">
    <source>
        <dbReference type="Pfam" id="PF00389"/>
    </source>
</evidence>
<dbReference type="SUPFAM" id="SSF51735">
    <property type="entry name" value="NAD(P)-binding Rossmann-fold domains"/>
    <property type="match status" value="1"/>
</dbReference>
<dbReference type="GO" id="GO:0016616">
    <property type="term" value="F:oxidoreductase activity, acting on the CH-OH group of donors, NAD or NADP as acceptor"/>
    <property type="evidence" value="ECO:0007669"/>
    <property type="project" value="InterPro"/>
</dbReference>
<dbReference type="GO" id="GO:0051287">
    <property type="term" value="F:NAD binding"/>
    <property type="evidence" value="ECO:0007669"/>
    <property type="project" value="InterPro"/>
</dbReference>
<proteinExistence type="inferred from homology"/>
<keyword evidence="3" id="KW-0520">NAD</keyword>
<sequence length="525" mass="58299">MVLPQGLSAVQVKVSLPIPAATAHIAEGFDNSTLYGPSDFGLKVLTPVAQDTLMGLGISLFRARVVDGEGVASKYNGVLEATMFKLGVEYLGIELFTDYQLVLELTVDFPTGGPGRVEDANGDEVSSATSVSGSGYYASTAIRWGHLEGGFLKKQSLELRRNDDSGKRSEQRNFPQLHQLRNCPFLPFLMSKVLVDHLYHHHLELLQQESQGQFDFFPVDFRTQDSRIENHLPEALAIIGRVDPSEAQYQSAKELALIQTLSAGFEEVDLERAQRFSVQVANNNGANAVSVAEHVLLQILSLFRQLLFHHQSVSQGPWENRKMRNREISGKTLGLIGLGQIGKMVAKYAVSLGMNVQYFDVVRQQTSEQELGLDYVFPETLLRTSDVVSYHVPITSYNRGIINRNSISMMKPDAVLINSARGELQNEEDLHLALVQGIISGAALDVFQQEPIAEDSPLRKLENVILTPHSAPSRESYPRAVRHAVANLFRLQNNEPLLGLALDHEVRARTFQNQHPEVDLMIPNE</sequence>
<feature type="domain" description="D-isomer specific 2-hydroxyacid dehydrogenase catalytic" evidence="4">
    <location>
        <begin position="194"/>
        <end position="497"/>
    </location>
</feature>
<comment type="similarity">
    <text evidence="1">Belongs to the D-isomer specific 2-hydroxyacid dehydrogenase family.</text>
</comment>
<dbReference type="InterPro" id="IPR050857">
    <property type="entry name" value="D-2-hydroxyacid_DH"/>
</dbReference>
<dbReference type="PANTHER" id="PTHR42789:SF1">
    <property type="entry name" value="D-ISOMER SPECIFIC 2-HYDROXYACID DEHYDROGENASE FAMILY PROTEIN (AFU_ORTHOLOGUE AFUA_6G10090)"/>
    <property type="match status" value="1"/>
</dbReference>
<organism evidence="6">
    <name type="scientific">uncultured marine bacterium MedDCM-OCT-S11-C95</name>
    <dbReference type="NCBI Taxonomy" id="743081"/>
    <lineage>
        <taxon>Bacteria</taxon>
        <taxon>environmental samples</taxon>
    </lineage>
</organism>
<dbReference type="InterPro" id="IPR006139">
    <property type="entry name" value="D-isomer_2_OHA_DH_cat_dom"/>
</dbReference>
<dbReference type="Pfam" id="PF00389">
    <property type="entry name" value="2-Hacid_dh"/>
    <property type="match status" value="1"/>
</dbReference>